<dbReference type="PANTHER" id="PTHR39441">
    <property type="entry name" value="DUF2252 DOMAIN-CONTAINING PROTEIN"/>
    <property type="match status" value="1"/>
</dbReference>
<dbReference type="PANTHER" id="PTHR39441:SF1">
    <property type="entry name" value="DUF2252 DOMAIN-CONTAINING PROTEIN"/>
    <property type="match status" value="1"/>
</dbReference>
<evidence type="ECO:0000313" key="2">
    <source>
        <dbReference type="Proteomes" id="UP000481339"/>
    </source>
</evidence>
<comment type="caution">
    <text evidence="1">The sequence shown here is derived from an EMBL/GenBank/DDBJ whole genome shotgun (WGS) entry which is preliminary data.</text>
</comment>
<dbReference type="AlphaFoldDB" id="A0A7C8BR70"/>
<protein>
    <submittedName>
        <fullName evidence="1">DUF2252 domain-containing protein</fullName>
    </submittedName>
</protein>
<organism evidence="1 2">
    <name type="scientific">Pseudoclavibacter caeni</name>
    <dbReference type="NCBI Taxonomy" id="908846"/>
    <lineage>
        <taxon>Bacteria</taxon>
        <taxon>Bacillati</taxon>
        <taxon>Actinomycetota</taxon>
        <taxon>Actinomycetes</taxon>
        <taxon>Micrococcales</taxon>
        <taxon>Microbacteriaceae</taxon>
        <taxon>Pseudoclavibacter</taxon>
    </lineage>
</organism>
<dbReference type="EMBL" id="WBKA01000004">
    <property type="protein sequence ID" value="KAB1631969.1"/>
    <property type="molecule type" value="Genomic_DNA"/>
</dbReference>
<sequence length="292" mass="32670">MQTAQAYRRAIRKLSRWSALDRYYASVDDATIAAQMHSSSVKAFQRAADKARSRTAVQAVRRMTEPDETGVPRFVEQPPVLQHVTGVTADALRELFHGYLASVRPDLRMLVRSHRLVDGARRVVGVGSVGTRCYVVLLLDANDNPLVLQLKEAGRSVVTEANRPNASTPETLRADEHDGRRVVDHQRILQAVSDPFLGWASVNGHDFYIRQFRDMKGSVNLSRLSPRTFEEYVVACGLLLGRAHAQSRALHWIAGYLGKGVGFDRAMTDWALAYADQVERDFARFVRAAPWG</sequence>
<keyword evidence="2" id="KW-1185">Reference proteome</keyword>
<dbReference type="Proteomes" id="UP000481339">
    <property type="component" value="Unassembled WGS sequence"/>
</dbReference>
<gene>
    <name evidence="1" type="ORF">F8O02_06530</name>
</gene>
<name>A0A7C8BR70_9MICO</name>
<proteinExistence type="predicted"/>
<accession>A0A7C8BR70</accession>
<dbReference type="OrthoDB" id="1491115at2"/>
<evidence type="ECO:0000313" key="1">
    <source>
        <dbReference type="EMBL" id="KAB1631969.1"/>
    </source>
</evidence>
<dbReference type="Pfam" id="PF10009">
    <property type="entry name" value="DUF2252"/>
    <property type="match status" value="1"/>
</dbReference>
<reference evidence="1 2" key="1">
    <citation type="submission" date="2019-09" db="EMBL/GenBank/DDBJ databases">
        <title>Phylogeny of genus Pseudoclavibacter and closely related genus.</title>
        <authorList>
            <person name="Li Y."/>
        </authorList>
    </citation>
    <scope>NUCLEOTIDE SEQUENCE [LARGE SCALE GENOMIC DNA]</scope>
    <source>
        <strain evidence="1 2">JCM 16921</strain>
    </source>
</reference>
<dbReference type="InterPro" id="IPR018721">
    <property type="entry name" value="DUF2252"/>
</dbReference>